<dbReference type="Pfam" id="PF07804">
    <property type="entry name" value="HipA_C"/>
    <property type="match status" value="1"/>
</dbReference>
<organism evidence="4 5">
    <name type="scientific">Myroides odoratimimus</name>
    <dbReference type="NCBI Taxonomy" id="76832"/>
    <lineage>
        <taxon>Bacteria</taxon>
        <taxon>Pseudomonadati</taxon>
        <taxon>Bacteroidota</taxon>
        <taxon>Flavobacteriia</taxon>
        <taxon>Flavobacteriales</taxon>
        <taxon>Flavobacteriaceae</taxon>
        <taxon>Myroides</taxon>
    </lineage>
</organism>
<evidence type="ECO:0000256" key="2">
    <source>
        <dbReference type="ARBA" id="ARBA00022679"/>
    </source>
</evidence>
<dbReference type="RefSeq" id="WP_006257544.1">
    <property type="nucleotide sequence ID" value="NZ_BCMQ01000001.1"/>
</dbReference>
<dbReference type="Proteomes" id="UP000069030">
    <property type="component" value="Chromosome"/>
</dbReference>
<protein>
    <submittedName>
        <fullName evidence="4">HipA domain protein</fullName>
    </submittedName>
</protein>
<dbReference type="Gene3D" id="1.10.1070.20">
    <property type="match status" value="1"/>
</dbReference>
<dbReference type="PANTHER" id="PTHR37419">
    <property type="entry name" value="SERINE/THREONINE-PROTEIN KINASE TOXIN HIPA"/>
    <property type="match status" value="1"/>
</dbReference>
<gene>
    <name evidence="4" type="ORF">AS202_07290</name>
</gene>
<evidence type="ECO:0000256" key="1">
    <source>
        <dbReference type="ARBA" id="ARBA00010164"/>
    </source>
</evidence>
<dbReference type="KEGG" id="mod:AS202_07290"/>
<proteinExistence type="inferred from homology"/>
<dbReference type="eggNOG" id="COG3550">
    <property type="taxonomic scope" value="Bacteria"/>
</dbReference>
<dbReference type="InterPro" id="IPR012893">
    <property type="entry name" value="HipA-like_C"/>
</dbReference>
<keyword evidence="3" id="KW-0418">Kinase</keyword>
<comment type="similarity">
    <text evidence="1">Belongs to the HipA Ser/Thr kinase family.</text>
</comment>
<dbReference type="EMBL" id="CP013690">
    <property type="protein sequence ID" value="ALU25958.1"/>
    <property type="molecule type" value="Genomic_DNA"/>
</dbReference>
<evidence type="ECO:0000313" key="5">
    <source>
        <dbReference type="Proteomes" id="UP000069030"/>
    </source>
</evidence>
<dbReference type="AlphaFoldDB" id="A0A0S7ECT0"/>
<dbReference type="GO" id="GO:0005829">
    <property type="term" value="C:cytosol"/>
    <property type="evidence" value="ECO:0007669"/>
    <property type="project" value="TreeGrafter"/>
</dbReference>
<evidence type="ECO:0000313" key="4">
    <source>
        <dbReference type="EMBL" id="ALU25958.1"/>
    </source>
</evidence>
<dbReference type="InterPro" id="IPR052028">
    <property type="entry name" value="HipA_Ser/Thr_kinase"/>
</dbReference>
<dbReference type="GO" id="GO:0004674">
    <property type="term" value="F:protein serine/threonine kinase activity"/>
    <property type="evidence" value="ECO:0007669"/>
    <property type="project" value="TreeGrafter"/>
</dbReference>
<keyword evidence="2" id="KW-0808">Transferase</keyword>
<name>A0A0S7ECT0_9FLAO</name>
<sequence>MRLAELFDINVVSSSLIRMASGELCYITKRVDRTANSKKLHMIDFLQILELEDKYLGTMEQVGKEIGELSSYTALDKMRFFELAVFNFIIGNNNMHLKNFSMLCIDNVWGLSPAYDLLNVKIVLPKDKDDFALNLGGKKKNQNRAYFERFAEVLKLNKKQVNNVFSRIEGWNKKAVELINKSFLSEDLKKDYLLTINTQIERLKQ</sequence>
<dbReference type="PANTHER" id="PTHR37419:SF1">
    <property type="entry name" value="SERINE_THREONINE-PROTEIN KINASE TOXIN HIPA"/>
    <property type="match status" value="1"/>
</dbReference>
<evidence type="ECO:0000256" key="3">
    <source>
        <dbReference type="ARBA" id="ARBA00022777"/>
    </source>
</evidence>
<reference evidence="4 5" key="1">
    <citation type="journal article" date="2016" name="J. Zhejiang Univ. Sci. B">
        <title>Antibiotic resistance mechanisms of Myroides sp.</title>
        <authorList>
            <person name="Hu S."/>
            <person name="Yuan S."/>
            <person name="Qu H."/>
            <person name="Jiang T."/>
            <person name="Zhou Y."/>
            <person name="Wang M."/>
            <person name="Ming D."/>
        </authorList>
    </citation>
    <scope>NUCLEOTIDE SEQUENCE [LARGE SCALE GENOMIC DNA]</scope>
    <source>
        <strain evidence="4 5">PR63039</strain>
    </source>
</reference>
<accession>A0A0S7ECT0</accession>